<feature type="compositionally biased region" description="Basic and acidic residues" evidence="1">
    <location>
        <begin position="25"/>
        <end position="43"/>
    </location>
</feature>
<sequence length="99" mass="10895">LGARALGGGLVRVEGAALQRRLARPRADPHDRERHAQRDREEGLPGPASARQARGARGHRRGHRVPARPRLRLGHGPDHRRRRRPLHPASPNPSPGEGV</sequence>
<keyword evidence="2" id="KW-0560">Oxidoreductase</keyword>
<protein>
    <submittedName>
        <fullName evidence="2">3-oxoacyl-[acyl-carrier protein] reductase</fullName>
        <ecNumber evidence="2">1.1.1.100</ecNumber>
    </submittedName>
</protein>
<accession>A0A6J4NWL3</accession>
<reference evidence="2" key="1">
    <citation type="submission" date="2020-02" db="EMBL/GenBank/DDBJ databases">
        <authorList>
            <person name="Meier V. D."/>
        </authorList>
    </citation>
    <scope>NUCLEOTIDE SEQUENCE</scope>
    <source>
        <strain evidence="2">AVDCRST_MAG01</strain>
    </source>
</reference>
<dbReference type="EMBL" id="CADCUW010000142">
    <property type="protein sequence ID" value="CAA9399553.1"/>
    <property type="molecule type" value="Genomic_DNA"/>
</dbReference>
<feature type="region of interest" description="Disordered" evidence="1">
    <location>
        <begin position="18"/>
        <end position="99"/>
    </location>
</feature>
<organism evidence="2">
    <name type="scientific">uncultured Rubrobacteraceae bacterium</name>
    <dbReference type="NCBI Taxonomy" id="349277"/>
    <lineage>
        <taxon>Bacteria</taxon>
        <taxon>Bacillati</taxon>
        <taxon>Actinomycetota</taxon>
        <taxon>Rubrobacteria</taxon>
        <taxon>Rubrobacterales</taxon>
        <taxon>Rubrobacteraceae</taxon>
        <taxon>environmental samples</taxon>
    </lineage>
</organism>
<feature type="compositionally biased region" description="Pro residues" evidence="1">
    <location>
        <begin position="88"/>
        <end position="99"/>
    </location>
</feature>
<name>A0A6J4NWL3_9ACTN</name>
<dbReference type="GO" id="GO:0004316">
    <property type="term" value="F:3-oxoacyl-[acyl-carrier-protein] reductase (NADPH) activity"/>
    <property type="evidence" value="ECO:0007669"/>
    <property type="project" value="UniProtKB-EC"/>
</dbReference>
<evidence type="ECO:0000256" key="1">
    <source>
        <dbReference type="SAM" id="MobiDB-lite"/>
    </source>
</evidence>
<dbReference type="AlphaFoldDB" id="A0A6J4NWL3"/>
<feature type="compositionally biased region" description="Basic residues" evidence="1">
    <location>
        <begin position="54"/>
        <end position="86"/>
    </location>
</feature>
<dbReference type="EC" id="1.1.1.100" evidence="2"/>
<feature type="non-terminal residue" evidence="2">
    <location>
        <position position="99"/>
    </location>
</feature>
<feature type="non-terminal residue" evidence="2">
    <location>
        <position position="1"/>
    </location>
</feature>
<proteinExistence type="predicted"/>
<evidence type="ECO:0000313" key="2">
    <source>
        <dbReference type="EMBL" id="CAA9399553.1"/>
    </source>
</evidence>
<gene>
    <name evidence="2" type="ORF">AVDCRST_MAG01-01-986</name>
</gene>